<evidence type="ECO:0000313" key="6">
    <source>
        <dbReference type="Proteomes" id="UP000678393"/>
    </source>
</evidence>
<gene>
    <name evidence="5" type="ORF">CUNI_LOCUS7371</name>
</gene>
<organism evidence="5 6">
    <name type="scientific">Candidula unifasciata</name>
    <dbReference type="NCBI Taxonomy" id="100452"/>
    <lineage>
        <taxon>Eukaryota</taxon>
        <taxon>Metazoa</taxon>
        <taxon>Spiralia</taxon>
        <taxon>Lophotrochozoa</taxon>
        <taxon>Mollusca</taxon>
        <taxon>Gastropoda</taxon>
        <taxon>Heterobranchia</taxon>
        <taxon>Euthyneura</taxon>
        <taxon>Panpulmonata</taxon>
        <taxon>Eupulmonata</taxon>
        <taxon>Stylommatophora</taxon>
        <taxon>Helicina</taxon>
        <taxon>Helicoidea</taxon>
        <taxon>Geomitridae</taxon>
        <taxon>Candidula</taxon>
    </lineage>
</organism>
<feature type="transmembrane region" description="Helical" evidence="4">
    <location>
        <begin position="225"/>
        <end position="247"/>
    </location>
</feature>
<proteinExistence type="predicted"/>
<keyword evidence="4" id="KW-0812">Transmembrane</keyword>
<keyword evidence="6" id="KW-1185">Reference proteome</keyword>
<evidence type="ECO:0000256" key="1">
    <source>
        <dbReference type="ARBA" id="ARBA00023157"/>
    </source>
</evidence>
<feature type="compositionally biased region" description="Polar residues" evidence="3">
    <location>
        <begin position="321"/>
        <end position="335"/>
    </location>
</feature>
<evidence type="ECO:0000313" key="5">
    <source>
        <dbReference type="EMBL" id="CAG5121813.1"/>
    </source>
</evidence>
<keyword evidence="4" id="KW-0472">Membrane</keyword>
<dbReference type="Gene3D" id="2.40.128.620">
    <property type="match status" value="1"/>
</dbReference>
<reference evidence="5" key="1">
    <citation type="submission" date="2021-04" db="EMBL/GenBank/DDBJ databases">
        <authorList>
            <consortium name="Molecular Ecology Group"/>
        </authorList>
    </citation>
    <scope>NUCLEOTIDE SEQUENCE</scope>
</reference>
<evidence type="ECO:0008006" key="7">
    <source>
        <dbReference type="Google" id="ProtNLM"/>
    </source>
</evidence>
<feature type="compositionally biased region" description="Basic and acidic residues" evidence="3">
    <location>
        <begin position="307"/>
        <end position="320"/>
    </location>
</feature>
<dbReference type="PROSITE" id="PS50068">
    <property type="entry name" value="LDLRA_2"/>
    <property type="match status" value="1"/>
</dbReference>
<dbReference type="AlphaFoldDB" id="A0A8S3YXF6"/>
<dbReference type="OrthoDB" id="6514358at2759"/>
<dbReference type="Proteomes" id="UP000678393">
    <property type="component" value="Unassembled WGS sequence"/>
</dbReference>
<evidence type="ECO:0000256" key="4">
    <source>
        <dbReference type="SAM" id="Phobius"/>
    </source>
</evidence>
<protein>
    <recommendedName>
        <fullName evidence="7">CUB domain-containing protein</fullName>
    </recommendedName>
</protein>
<feature type="region of interest" description="Disordered" evidence="3">
    <location>
        <begin position="302"/>
        <end position="341"/>
    </location>
</feature>
<comment type="caution">
    <text evidence="5">The sequence shown here is derived from an EMBL/GenBank/DDBJ whole genome shotgun (WGS) entry which is preliminary data.</text>
</comment>
<keyword evidence="1" id="KW-1015">Disulfide bond</keyword>
<sequence length="398" mass="44863">MILFICDCGKSSTDLQCLAKTDFKYMTSYCSKAVQVDDSLLLTLTFPENLPDHRNHDFIHCDLVLEAPKGMKLFSHFLQLRISPVQDHSDRLHLYDLTPNNTRLTPVEGLFGALDRTKSQSDGSDAQVNDYRTRSNKMKVDYLGKPTKDSPGFRLLVSIIQDPTHSGQCPVKHYFCRVKRMCIPRQLCCDGNHNCGNSDDGDEEQCDRYNTATDLLAGYSLTRDIIVVTLLPLAVFIGFAVIVFLYAHRYIRDKIDKPIVPAVHFTPSKEGQVRISEDTENYAPPSYEDVLGVSKTSVQNKTYNSVPDRENFQEDADSRCRTQPSNKETAQSQKMKSGDFREHDLSTMTSSKDANIIDDNDRLHGLLPHATDDDGNKIDGQRKGEKGKTKVHSNESCL</sequence>
<name>A0A8S3YXF6_9EUPU</name>
<dbReference type="EMBL" id="CAJHNH020001167">
    <property type="protein sequence ID" value="CAG5121813.1"/>
    <property type="molecule type" value="Genomic_DNA"/>
</dbReference>
<evidence type="ECO:0000256" key="3">
    <source>
        <dbReference type="SAM" id="MobiDB-lite"/>
    </source>
</evidence>
<evidence type="ECO:0000256" key="2">
    <source>
        <dbReference type="PROSITE-ProRule" id="PRU00124"/>
    </source>
</evidence>
<feature type="compositionally biased region" description="Basic and acidic residues" evidence="3">
    <location>
        <begin position="365"/>
        <end position="388"/>
    </location>
</feature>
<comment type="caution">
    <text evidence="2">Lacks conserved residue(s) required for the propagation of feature annotation.</text>
</comment>
<feature type="region of interest" description="Disordered" evidence="3">
    <location>
        <begin position="365"/>
        <end position="398"/>
    </location>
</feature>
<accession>A0A8S3YXF6</accession>
<keyword evidence="4" id="KW-1133">Transmembrane helix</keyword>
<dbReference type="InterPro" id="IPR002172">
    <property type="entry name" value="LDrepeatLR_classA_rpt"/>
</dbReference>